<name>A0ABY9JUQ5_9BACI</name>
<gene>
    <name evidence="1" type="ORF">LC087_02665</name>
</gene>
<protein>
    <submittedName>
        <fullName evidence="1">YheC/YheD family protein</fullName>
    </submittedName>
</protein>
<keyword evidence="2" id="KW-1185">Reference proteome</keyword>
<dbReference type="SUPFAM" id="SSF56059">
    <property type="entry name" value="Glutathione synthetase ATP-binding domain-like"/>
    <property type="match status" value="1"/>
</dbReference>
<proteinExistence type="predicted"/>
<organism evidence="1 2">
    <name type="scientific">Bacillus carboniphilus</name>
    <dbReference type="NCBI Taxonomy" id="86663"/>
    <lineage>
        <taxon>Bacteria</taxon>
        <taxon>Bacillati</taxon>
        <taxon>Bacillota</taxon>
        <taxon>Bacilli</taxon>
        <taxon>Bacillales</taxon>
        <taxon>Bacillaceae</taxon>
        <taxon>Bacillus</taxon>
    </lineage>
</organism>
<dbReference type="InterPro" id="IPR026838">
    <property type="entry name" value="YheC/D"/>
</dbReference>
<dbReference type="Proteomes" id="UP001197974">
    <property type="component" value="Chromosome"/>
</dbReference>
<dbReference type="RefSeq" id="WP_226538952.1">
    <property type="nucleotide sequence ID" value="NZ_CP129013.1"/>
</dbReference>
<reference evidence="1 2" key="1">
    <citation type="submission" date="2023-06" db="EMBL/GenBank/DDBJ databases">
        <title>Five Gram-positive bacteria isolated from mangrove sediments in Shenzhen, Guangdong, China.</title>
        <authorList>
            <person name="Yu S."/>
            <person name="Zheng W."/>
            <person name="Huang Y."/>
        </authorList>
    </citation>
    <scope>NUCLEOTIDE SEQUENCE [LARGE SCALE GENOMIC DNA]</scope>
    <source>
        <strain evidence="1 2">SaN35-3</strain>
    </source>
</reference>
<dbReference type="EMBL" id="CP129013">
    <property type="protein sequence ID" value="WLR43129.1"/>
    <property type="molecule type" value="Genomic_DNA"/>
</dbReference>
<evidence type="ECO:0000313" key="2">
    <source>
        <dbReference type="Proteomes" id="UP001197974"/>
    </source>
</evidence>
<evidence type="ECO:0000313" key="1">
    <source>
        <dbReference type="EMBL" id="WLR43129.1"/>
    </source>
</evidence>
<accession>A0ABY9JUQ5</accession>
<dbReference type="Pfam" id="PF14398">
    <property type="entry name" value="ATPgrasp_YheCD"/>
    <property type="match status" value="1"/>
</dbReference>
<sequence length="266" mass="30669">MTLSKWDQYQLLLSDQSLHPHIPKTTIYDLSTLIYFSRRFRYIYVKHNTSGQGRGIFKIEKTSEDHIIVNGYPTLGKEQLVFTIHSLEDFYRFHTILYPQYKLNHFPTYIIQEGIQSLKNVPFSIRVHVQKMNDDWTISGMYGKVAKGETVENGIVNTHKGADVYSIDSLLTHLLQMDTQASFTTIKTIETLSILTSKIMSRVSSKKEFGIDLGINKKKTIKIFEVNEVPGVGPFSLLPDKSIYKRILANRKIMKEQAVHHDKSKN</sequence>